<evidence type="ECO:0000313" key="1">
    <source>
        <dbReference type="EMBL" id="OGL88572.1"/>
    </source>
</evidence>
<dbReference type="Proteomes" id="UP000176678">
    <property type="component" value="Unassembled WGS sequence"/>
</dbReference>
<dbReference type="SUPFAM" id="SSF52540">
    <property type="entry name" value="P-loop containing nucleoside triphosphate hydrolases"/>
    <property type="match status" value="1"/>
</dbReference>
<dbReference type="InterPro" id="IPR027417">
    <property type="entry name" value="P-loop_NTPase"/>
</dbReference>
<dbReference type="Gene3D" id="3.40.50.300">
    <property type="entry name" value="P-loop containing nucleotide triphosphate hydrolases"/>
    <property type="match status" value="1"/>
</dbReference>
<dbReference type="AlphaFoldDB" id="A0A1F7VDD8"/>
<dbReference type="PANTHER" id="PTHR41930:SF1">
    <property type="entry name" value="DEPHOSPHO-COA KINASE"/>
    <property type="match status" value="1"/>
</dbReference>
<gene>
    <name evidence="1" type="ORF">A3H75_03335</name>
</gene>
<accession>A0A1F7VDD8</accession>
<dbReference type="STRING" id="1802410.A3H75_03335"/>
<evidence type="ECO:0000313" key="2">
    <source>
        <dbReference type="Proteomes" id="UP000176678"/>
    </source>
</evidence>
<sequence>MPKLILGFVGEMASGKGTAVAYLKEKHDASTYSFSGMLRDILDRLYLPHTRDNMIDLSVWVRGHFGEDTMARTMANDIEKDPHDVIAVEGIRRPADIEYLKKLSGFHVVEIVADERTRYERLVKRAQNPGDAAKTLDEFQADSQKPTEISIRDVAKEATERVDNSGSVEELQKQLDELVVSLRGA</sequence>
<protein>
    <recommendedName>
        <fullName evidence="3">Dephospho-CoA kinase</fullName>
    </recommendedName>
</protein>
<dbReference type="Pfam" id="PF13207">
    <property type="entry name" value="AAA_17"/>
    <property type="match status" value="1"/>
</dbReference>
<reference evidence="1 2" key="1">
    <citation type="journal article" date="2016" name="Nat. Commun.">
        <title>Thousands of microbial genomes shed light on interconnected biogeochemical processes in an aquifer system.</title>
        <authorList>
            <person name="Anantharaman K."/>
            <person name="Brown C.T."/>
            <person name="Hug L.A."/>
            <person name="Sharon I."/>
            <person name="Castelle C.J."/>
            <person name="Probst A.J."/>
            <person name="Thomas B.C."/>
            <person name="Singh A."/>
            <person name="Wilkins M.J."/>
            <person name="Karaoz U."/>
            <person name="Brodie E.L."/>
            <person name="Williams K.H."/>
            <person name="Hubbard S.S."/>
            <person name="Banfield J.F."/>
        </authorList>
    </citation>
    <scope>NUCLEOTIDE SEQUENCE [LARGE SCALE GENOMIC DNA]</scope>
</reference>
<organism evidence="1 2">
    <name type="scientific">Candidatus Uhrbacteria bacterium RIFCSPLOWO2_02_FULL_51_9</name>
    <dbReference type="NCBI Taxonomy" id="1802410"/>
    <lineage>
        <taxon>Bacteria</taxon>
        <taxon>Candidatus Uhriibacteriota</taxon>
    </lineage>
</organism>
<evidence type="ECO:0008006" key="3">
    <source>
        <dbReference type="Google" id="ProtNLM"/>
    </source>
</evidence>
<dbReference type="EMBL" id="MGES01000040">
    <property type="protein sequence ID" value="OGL88572.1"/>
    <property type="molecule type" value="Genomic_DNA"/>
</dbReference>
<proteinExistence type="predicted"/>
<comment type="caution">
    <text evidence="1">The sequence shown here is derived from an EMBL/GenBank/DDBJ whole genome shotgun (WGS) entry which is preliminary data.</text>
</comment>
<dbReference type="PANTHER" id="PTHR41930">
    <property type="entry name" value="UPF0200 PROTEIN MJ1399"/>
    <property type="match status" value="1"/>
</dbReference>
<name>A0A1F7VDD8_9BACT</name>